<dbReference type="EMBL" id="CAXKWB010000713">
    <property type="protein sequence ID" value="CAL4062033.1"/>
    <property type="molecule type" value="Genomic_DNA"/>
</dbReference>
<dbReference type="SUPFAM" id="SSF52777">
    <property type="entry name" value="CoA-dependent acyltransferases"/>
    <property type="match status" value="2"/>
</dbReference>
<keyword evidence="2" id="KW-1185">Reference proteome</keyword>
<dbReference type="AlphaFoldDB" id="A0AAV2PRV2"/>
<dbReference type="Gene3D" id="3.30.559.10">
    <property type="entry name" value="Chloramphenicol acetyltransferase-like domain"/>
    <property type="match status" value="1"/>
</dbReference>
<evidence type="ECO:0000313" key="1">
    <source>
        <dbReference type="EMBL" id="CAL4062033.1"/>
    </source>
</evidence>
<sequence>QKKMTPVKDRNGWVRPLGSKELLFEEAHNAGCLNTCYTITINAQAPVLETQVQQALVHLYRKVPNLRMSIQKFDDGTHWWREMSRDNTDFVFLNKADLEDELQKMLSYHFDVSNGPMWCVRLIQARSEDLCIMESIKQQFTYQYYLNYCIHHSISDGFTNMNIIGFFLKILNSVIAGEYIDDEAQLAYHDDGSQTNKRVEMKRNEFELNPDVKANKIAIISERKNKPPLLTKVYPANTLITPCTRAITVNLDKETTKKFLTKCKTEKVSAHAGLCALSNAALAAIMKDKGLEEDSYEVNMEHSINLRRYWEGDTSKAFGPHVSNITQISNITKDVHEMIWSYARSIQDEFYAQLNNDEVFEWGLLTESSKPPETPRFQSPPTPFRDYFISNMGNIDSMIPDNLHHIQMTHIRRVTAIHLLGSAMSQNMQTLRGHFLYSCNFCPHYISADTAHLYVKKLFKKLRDQI</sequence>
<dbReference type="Gene3D" id="3.30.559.30">
    <property type="entry name" value="Nonribosomal peptide synthetase, condensation domain"/>
    <property type="match status" value="1"/>
</dbReference>
<proteinExistence type="predicted"/>
<evidence type="ECO:0000313" key="2">
    <source>
        <dbReference type="Proteomes" id="UP001497623"/>
    </source>
</evidence>
<dbReference type="PANTHER" id="PTHR28037">
    <property type="entry name" value="ALCOHOL O-ACETYLTRANSFERASE 1-RELATED"/>
    <property type="match status" value="1"/>
</dbReference>
<dbReference type="Proteomes" id="UP001497623">
    <property type="component" value="Unassembled WGS sequence"/>
</dbReference>
<organism evidence="1 2">
    <name type="scientific">Meganyctiphanes norvegica</name>
    <name type="common">Northern krill</name>
    <name type="synonym">Thysanopoda norvegica</name>
    <dbReference type="NCBI Taxonomy" id="48144"/>
    <lineage>
        <taxon>Eukaryota</taxon>
        <taxon>Metazoa</taxon>
        <taxon>Ecdysozoa</taxon>
        <taxon>Arthropoda</taxon>
        <taxon>Crustacea</taxon>
        <taxon>Multicrustacea</taxon>
        <taxon>Malacostraca</taxon>
        <taxon>Eumalacostraca</taxon>
        <taxon>Eucarida</taxon>
        <taxon>Euphausiacea</taxon>
        <taxon>Euphausiidae</taxon>
        <taxon>Meganyctiphanes</taxon>
    </lineage>
</organism>
<name>A0AAV2PRV2_MEGNR</name>
<dbReference type="InterPro" id="IPR052058">
    <property type="entry name" value="Alcohol_O-acetyltransferase"/>
</dbReference>
<protein>
    <recommendedName>
        <fullName evidence="3">Alcohol acetyltransferase</fullName>
    </recommendedName>
</protein>
<feature type="non-terminal residue" evidence="1">
    <location>
        <position position="1"/>
    </location>
</feature>
<reference evidence="1 2" key="1">
    <citation type="submission" date="2024-05" db="EMBL/GenBank/DDBJ databases">
        <authorList>
            <person name="Wallberg A."/>
        </authorList>
    </citation>
    <scope>NUCLEOTIDE SEQUENCE [LARGE SCALE GENOMIC DNA]</scope>
</reference>
<evidence type="ECO:0008006" key="3">
    <source>
        <dbReference type="Google" id="ProtNLM"/>
    </source>
</evidence>
<dbReference type="PANTHER" id="PTHR28037:SF1">
    <property type="entry name" value="ALCOHOL O-ACETYLTRANSFERASE 1-RELATED"/>
    <property type="match status" value="1"/>
</dbReference>
<accession>A0AAV2PRV2</accession>
<gene>
    <name evidence="1" type="ORF">MNOR_LOCUS2355</name>
</gene>
<dbReference type="InterPro" id="IPR023213">
    <property type="entry name" value="CAT-like_dom_sf"/>
</dbReference>
<comment type="caution">
    <text evidence="1">The sequence shown here is derived from an EMBL/GenBank/DDBJ whole genome shotgun (WGS) entry which is preliminary data.</text>
</comment>